<reference evidence="1 2" key="1">
    <citation type="submission" date="2023-02" db="EMBL/GenBank/DDBJ databases">
        <title>LHISI_Scaffold_Assembly.</title>
        <authorList>
            <person name="Stuart O.P."/>
            <person name="Cleave R."/>
            <person name="Magrath M.J.L."/>
            <person name="Mikheyev A.S."/>
        </authorList>
    </citation>
    <scope>NUCLEOTIDE SEQUENCE [LARGE SCALE GENOMIC DNA]</scope>
    <source>
        <strain evidence="1">Daus_M_001</strain>
        <tissue evidence="1">Leg muscle</tissue>
    </source>
</reference>
<evidence type="ECO:0000313" key="1">
    <source>
        <dbReference type="EMBL" id="KAJ8883229.1"/>
    </source>
</evidence>
<dbReference type="EMBL" id="JARBHB010000005">
    <property type="protein sequence ID" value="KAJ8883229.1"/>
    <property type="molecule type" value="Genomic_DNA"/>
</dbReference>
<proteinExistence type="predicted"/>
<sequence>MVEKFTGGIRVNFAKRGSYYARCMGAGLVQISGASWYFSPWKNKFGKHFKSAFKRRKKCCSAHCLQYEGSSKKRRKVDNAGPDMVYGPSAAEGDIPVCKWKVHTSDHGLVKSILYHMEINSNAIHFGRVNENVANNSILR</sequence>
<comment type="caution">
    <text evidence="1">The sequence shown here is derived from an EMBL/GenBank/DDBJ whole genome shotgun (WGS) entry which is preliminary data.</text>
</comment>
<evidence type="ECO:0000313" key="2">
    <source>
        <dbReference type="Proteomes" id="UP001159363"/>
    </source>
</evidence>
<dbReference type="Proteomes" id="UP001159363">
    <property type="component" value="Chromosome 4"/>
</dbReference>
<organism evidence="1 2">
    <name type="scientific">Dryococelus australis</name>
    <dbReference type="NCBI Taxonomy" id="614101"/>
    <lineage>
        <taxon>Eukaryota</taxon>
        <taxon>Metazoa</taxon>
        <taxon>Ecdysozoa</taxon>
        <taxon>Arthropoda</taxon>
        <taxon>Hexapoda</taxon>
        <taxon>Insecta</taxon>
        <taxon>Pterygota</taxon>
        <taxon>Neoptera</taxon>
        <taxon>Polyneoptera</taxon>
        <taxon>Phasmatodea</taxon>
        <taxon>Verophasmatodea</taxon>
        <taxon>Anareolatae</taxon>
        <taxon>Phasmatidae</taxon>
        <taxon>Eurycanthinae</taxon>
        <taxon>Dryococelus</taxon>
    </lineage>
</organism>
<name>A0ABQ9HFZ7_9NEOP</name>
<keyword evidence="2" id="KW-1185">Reference proteome</keyword>
<protein>
    <submittedName>
        <fullName evidence="1">Uncharacterized protein</fullName>
    </submittedName>
</protein>
<gene>
    <name evidence="1" type="ORF">PR048_015069</name>
</gene>
<accession>A0ABQ9HFZ7</accession>